<dbReference type="InterPro" id="IPR003004">
    <property type="entry name" value="GspF/PilC"/>
</dbReference>
<evidence type="ECO:0000256" key="1">
    <source>
        <dbReference type="ARBA" id="ARBA00002684"/>
    </source>
</evidence>
<keyword evidence="4 14" id="KW-0813">Transport</keyword>
<keyword evidence="8" id="KW-0479">Metal-binding</keyword>
<dbReference type="NCBIfam" id="TIGR02120">
    <property type="entry name" value="GspF"/>
    <property type="match status" value="1"/>
</dbReference>
<keyword evidence="12 15" id="KW-0472">Membrane</keyword>
<evidence type="ECO:0000256" key="13">
    <source>
        <dbReference type="ARBA" id="ARBA00030750"/>
    </source>
</evidence>
<evidence type="ECO:0000259" key="16">
    <source>
        <dbReference type="Pfam" id="PF00482"/>
    </source>
</evidence>
<evidence type="ECO:0000256" key="4">
    <source>
        <dbReference type="ARBA" id="ARBA00022448"/>
    </source>
</evidence>
<comment type="subcellular location">
    <subcellularLocation>
        <location evidence="2 14">Cell inner membrane</location>
        <topology evidence="2 14">Multi-pass membrane protein</topology>
    </subcellularLocation>
</comment>
<keyword evidence="18" id="KW-1185">Reference proteome</keyword>
<dbReference type="InterPro" id="IPR018076">
    <property type="entry name" value="T2SS_GspF_dom"/>
</dbReference>
<evidence type="ECO:0000256" key="10">
    <source>
        <dbReference type="ARBA" id="ARBA00022927"/>
    </source>
</evidence>
<evidence type="ECO:0000313" key="18">
    <source>
        <dbReference type="Proteomes" id="UP001169764"/>
    </source>
</evidence>
<sequence length="409" mass="43281">MAAFAYRAVDAAGKSQKGVIEATSAAGARRQLRERALLPVSVEATGARADAVRQAAGGISWFRPRVSARQLSTATRQMATLIGSDISVEEALRLVADQAETTRMRSVLLEMRGSILDGRSLSSAMSEQPQAFPDYYRASIAAGEQSGMLGEVLGHLADFVESRHRAQSKVQMALLYPALLATVSLSMMVLLMVYVVPDIVRVFESRGADLPFLTRALIGLSHFIRSFGWIVAVLLVVAVIGGQRWLRVPANRLAFDREVATRRPTARLVRQFAAARFAATLGQLVQSAVPLVEALGAAAATTSNSYVRAQALSVAAKVREGGSLSQAMAQAGVFPAMLIAIVASGEASGRLGPALSRAAGELDRELDALITVVVGLVEPAVLLLMGGVVLMMVLAILLPIVNLNNLVAA</sequence>
<feature type="domain" description="Type II secretion system protein GspF" evidence="16">
    <location>
        <begin position="277"/>
        <end position="399"/>
    </location>
</feature>
<keyword evidence="6" id="KW-0997">Cell inner membrane</keyword>
<keyword evidence="9" id="KW-0106">Calcium</keyword>
<dbReference type="Gene3D" id="1.20.81.30">
    <property type="entry name" value="Type II secretion system (T2SS), domain F"/>
    <property type="match status" value="2"/>
</dbReference>
<evidence type="ECO:0000256" key="7">
    <source>
        <dbReference type="ARBA" id="ARBA00022692"/>
    </source>
</evidence>
<evidence type="ECO:0000256" key="9">
    <source>
        <dbReference type="ARBA" id="ARBA00022837"/>
    </source>
</evidence>
<dbReference type="RefSeq" id="WP_303540193.1">
    <property type="nucleotide sequence ID" value="NZ_JAUOTP010000002.1"/>
</dbReference>
<evidence type="ECO:0000256" key="14">
    <source>
        <dbReference type="RuleBase" id="RU003923"/>
    </source>
</evidence>
<gene>
    <name evidence="17" type="primary">gspF</name>
    <name evidence="17" type="ORF">Q4F19_04345</name>
</gene>
<feature type="transmembrane region" description="Helical" evidence="15">
    <location>
        <begin position="216"/>
        <end position="242"/>
    </location>
</feature>
<keyword evidence="5" id="KW-1003">Cell membrane</keyword>
<evidence type="ECO:0000256" key="5">
    <source>
        <dbReference type="ARBA" id="ARBA00022475"/>
    </source>
</evidence>
<dbReference type="PROSITE" id="PS00874">
    <property type="entry name" value="T2SP_F"/>
    <property type="match status" value="1"/>
</dbReference>
<accession>A0ABT8Y5K8</accession>
<keyword evidence="10" id="KW-0653">Protein transport</keyword>
<evidence type="ECO:0000256" key="6">
    <source>
        <dbReference type="ARBA" id="ARBA00022519"/>
    </source>
</evidence>
<dbReference type="Pfam" id="PF00482">
    <property type="entry name" value="T2SSF"/>
    <property type="match status" value="2"/>
</dbReference>
<dbReference type="InterPro" id="IPR011850">
    <property type="entry name" value="T2SS_GspF"/>
</dbReference>
<evidence type="ECO:0000256" key="11">
    <source>
        <dbReference type="ARBA" id="ARBA00022989"/>
    </source>
</evidence>
<keyword evidence="7 14" id="KW-0812">Transmembrane</keyword>
<dbReference type="PRINTS" id="PR00812">
    <property type="entry name" value="BCTERIALGSPF"/>
</dbReference>
<keyword evidence="11 15" id="KW-1133">Transmembrane helix</keyword>
<evidence type="ECO:0000256" key="12">
    <source>
        <dbReference type="ARBA" id="ARBA00023136"/>
    </source>
</evidence>
<organism evidence="17 18">
    <name type="scientific">Sphingomonas natans</name>
    <dbReference type="NCBI Taxonomy" id="3063330"/>
    <lineage>
        <taxon>Bacteria</taxon>
        <taxon>Pseudomonadati</taxon>
        <taxon>Pseudomonadota</taxon>
        <taxon>Alphaproteobacteria</taxon>
        <taxon>Sphingomonadales</taxon>
        <taxon>Sphingomonadaceae</taxon>
        <taxon>Sphingomonas</taxon>
    </lineage>
</organism>
<dbReference type="Proteomes" id="UP001169764">
    <property type="component" value="Unassembled WGS sequence"/>
</dbReference>
<proteinExistence type="inferred from homology"/>
<evidence type="ECO:0000256" key="15">
    <source>
        <dbReference type="SAM" id="Phobius"/>
    </source>
</evidence>
<comment type="function">
    <text evidence="1">Component of the type II secretion system inner membrane complex required for the energy-dependent secretion of extracellular factors such as proteases and toxins from the periplasm.</text>
</comment>
<comment type="caution">
    <text evidence="17">The sequence shown here is derived from an EMBL/GenBank/DDBJ whole genome shotgun (WGS) entry which is preliminary data.</text>
</comment>
<evidence type="ECO:0000313" key="17">
    <source>
        <dbReference type="EMBL" id="MDO6413606.1"/>
    </source>
</evidence>
<protein>
    <recommendedName>
        <fullName evidence="13">General secretion pathway protein F</fullName>
    </recommendedName>
</protein>
<dbReference type="PANTHER" id="PTHR30012:SF0">
    <property type="entry name" value="TYPE II SECRETION SYSTEM PROTEIN F-RELATED"/>
    <property type="match status" value="1"/>
</dbReference>
<dbReference type="InterPro" id="IPR042094">
    <property type="entry name" value="T2SS_GspF_sf"/>
</dbReference>
<evidence type="ECO:0000256" key="2">
    <source>
        <dbReference type="ARBA" id="ARBA00004429"/>
    </source>
</evidence>
<feature type="transmembrane region" description="Helical" evidence="15">
    <location>
        <begin position="368"/>
        <end position="401"/>
    </location>
</feature>
<evidence type="ECO:0000256" key="3">
    <source>
        <dbReference type="ARBA" id="ARBA00005745"/>
    </source>
</evidence>
<dbReference type="InterPro" id="IPR001992">
    <property type="entry name" value="T2SS_GspF/T4SS_PilC_CS"/>
</dbReference>
<evidence type="ECO:0000256" key="8">
    <source>
        <dbReference type="ARBA" id="ARBA00022723"/>
    </source>
</evidence>
<feature type="transmembrane region" description="Helical" evidence="15">
    <location>
        <begin position="173"/>
        <end position="196"/>
    </location>
</feature>
<feature type="domain" description="Type II secretion system protein GspF" evidence="16">
    <location>
        <begin position="75"/>
        <end position="197"/>
    </location>
</feature>
<reference evidence="17" key="1">
    <citation type="submission" date="2023-07" db="EMBL/GenBank/DDBJ databases">
        <authorList>
            <person name="Kim M."/>
        </authorList>
    </citation>
    <scope>NUCLEOTIDE SEQUENCE</scope>
    <source>
        <strain evidence="17">BIUV-7</strain>
    </source>
</reference>
<name>A0ABT8Y5K8_9SPHN</name>
<dbReference type="PANTHER" id="PTHR30012">
    <property type="entry name" value="GENERAL SECRETION PATHWAY PROTEIN"/>
    <property type="match status" value="1"/>
</dbReference>
<comment type="similarity">
    <text evidence="3 14">Belongs to the GSP F family.</text>
</comment>
<dbReference type="EMBL" id="JAUOTP010000002">
    <property type="protein sequence ID" value="MDO6413606.1"/>
    <property type="molecule type" value="Genomic_DNA"/>
</dbReference>